<reference evidence="2 3" key="1">
    <citation type="submission" date="2019-06" db="EMBL/GenBank/DDBJ databases">
        <title>Genomic Encyclopedia of Archaeal and Bacterial Type Strains, Phase II (KMG-II): from individual species to whole genera.</title>
        <authorList>
            <person name="Goeker M."/>
        </authorList>
    </citation>
    <scope>NUCLEOTIDE SEQUENCE [LARGE SCALE GENOMIC DNA]</scope>
    <source>
        <strain evidence="2 3">DSM 7270</strain>
    </source>
</reference>
<feature type="domain" description="Transcription regulator PadR N-terminal" evidence="1">
    <location>
        <begin position="17"/>
        <end position="86"/>
    </location>
</feature>
<dbReference type="EMBL" id="VFPV01000002">
    <property type="protein sequence ID" value="TQN03408.1"/>
    <property type="molecule type" value="Genomic_DNA"/>
</dbReference>
<dbReference type="InterPro" id="IPR005149">
    <property type="entry name" value="Tscrpt_reg_PadR_N"/>
</dbReference>
<dbReference type="InterPro" id="IPR036390">
    <property type="entry name" value="WH_DNA-bd_sf"/>
</dbReference>
<dbReference type="InterPro" id="IPR052509">
    <property type="entry name" value="Metal_resp_DNA-bind_regulator"/>
</dbReference>
<name>A0A543L7U2_9BURK</name>
<dbReference type="Gene3D" id="1.10.10.10">
    <property type="entry name" value="Winged helix-like DNA-binding domain superfamily/Winged helix DNA-binding domain"/>
    <property type="match status" value="1"/>
</dbReference>
<dbReference type="SUPFAM" id="SSF46785">
    <property type="entry name" value="Winged helix' DNA-binding domain"/>
    <property type="match status" value="1"/>
</dbReference>
<proteinExistence type="predicted"/>
<sequence>MPDTIRDILLAFVRVHILHHAVSERIYGSGMAEELARHGYKLSPGTLYPLLHRLEEEGLLVSESEVVKGKVRRYYTATASGKRALKAVQPRLAELLSEALPEKPTHATRHPK</sequence>
<accession>A0A543L7U2</accession>
<dbReference type="InterPro" id="IPR036388">
    <property type="entry name" value="WH-like_DNA-bd_sf"/>
</dbReference>
<evidence type="ECO:0000313" key="2">
    <source>
        <dbReference type="EMBL" id="TQN03408.1"/>
    </source>
</evidence>
<gene>
    <name evidence="2" type="ORF">BDD18_2086</name>
</gene>
<organism evidence="2 3">
    <name type="scientific">Acidovorax temperans</name>
    <dbReference type="NCBI Taxonomy" id="80878"/>
    <lineage>
        <taxon>Bacteria</taxon>
        <taxon>Pseudomonadati</taxon>
        <taxon>Pseudomonadota</taxon>
        <taxon>Betaproteobacteria</taxon>
        <taxon>Burkholderiales</taxon>
        <taxon>Comamonadaceae</taxon>
        <taxon>Acidovorax</taxon>
    </lineage>
</organism>
<dbReference type="PANTHER" id="PTHR33169">
    <property type="entry name" value="PADR-FAMILY TRANSCRIPTIONAL REGULATOR"/>
    <property type="match status" value="1"/>
</dbReference>
<dbReference type="Proteomes" id="UP000316993">
    <property type="component" value="Unassembled WGS sequence"/>
</dbReference>
<dbReference type="AlphaFoldDB" id="A0A543L7U2"/>
<protein>
    <submittedName>
        <fullName evidence="2">PadR family transcriptional regulator</fullName>
    </submittedName>
</protein>
<dbReference type="Pfam" id="PF03551">
    <property type="entry name" value="PadR"/>
    <property type="match status" value="1"/>
</dbReference>
<evidence type="ECO:0000313" key="3">
    <source>
        <dbReference type="Proteomes" id="UP000316993"/>
    </source>
</evidence>
<evidence type="ECO:0000259" key="1">
    <source>
        <dbReference type="Pfam" id="PF03551"/>
    </source>
</evidence>
<dbReference type="PANTHER" id="PTHR33169:SF14">
    <property type="entry name" value="TRANSCRIPTIONAL REGULATOR RV3488"/>
    <property type="match status" value="1"/>
</dbReference>
<comment type="caution">
    <text evidence="2">The sequence shown here is derived from an EMBL/GenBank/DDBJ whole genome shotgun (WGS) entry which is preliminary data.</text>
</comment>
<dbReference type="RefSeq" id="WP_142083097.1">
    <property type="nucleotide sequence ID" value="NZ_VFPV01000002.1"/>
</dbReference>